<sequence length="169" mass="19632">MRASKVEQKAMRFGNAAQTEKKPEEANENSTFRRTGRSTSTVARFEKEALSLKQSRICQEKIKPEKETQENFFKDPFHFARQLFQQSSQNKQVYDEKMARGPTKSSTVKEYKYGKAKQMTMPKDSADPAVRSIQLQLRTGRNGELRQRTKENEKDDWLEPDWKQSSGTS</sequence>
<proteinExistence type="predicted"/>
<dbReference type="AlphaFoldDB" id="A0AAV4DD46"/>
<feature type="compositionally biased region" description="Basic and acidic residues" evidence="1">
    <location>
        <begin position="1"/>
        <end position="10"/>
    </location>
</feature>
<evidence type="ECO:0000256" key="1">
    <source>
        <dbReference type="SAM" id="MobiDB-lite"/>
    </source>
</evidence>
<dbReference type="Proteomes" id="UP000735302">
    <property type="component" value="Unassembled WGS sequence"/>
</dbReference>
<feature type="region of interest" description="Disordered" evidence="1">
    <location>
        <begin position="1"/>
        <end position="41"/>
    </location>
</feature>
<accession>A0AAV4DD46</accession>
<keyword evidence="3" id="KW-1185">Reference proteome</keyword>
<evidence type="ECO:0000313" key="2">
    <source>
        <dbReference type="EMBL" id="GFO41947.1"/>
    </source>
</evidence>
<feature type="region of interest" description="Disordered" evidence="1">
    <location>
        <begin position="88"/>
        <end position="108"/>
    </location>
</feature>
<name>A0AAV4DD46_9GAST</name>
<dbReference type="EMBL" id="BLXT01007741">
    <property type="protein sequence ID" value="GFO41947.1"/>
    <property type="molecule type" value="Genomic_DNA"/>
</dbReference>
<feature type="compositionally biased region" description="Low complexity" evidence="1">
    <location>
        <begin position="30"/>
        <end position="41"/>
    </location>
</feature>
<organism evidence="2 3">
    <name type="scientific">Plakobranchus ocellatus</name>
    <dbReference type="NCBI Taxonomy" id="259542"/>
    <lineage>
        <taxon>Eukaryota</taxon>
        <taxon>Metazoa</taxon>
        <taxon>Spiralia</taxon>
        <taxon>Lophotrochozoa</taxon>
        <taxon>Mollusca</taxon>
        <taxon>Gastropoda</taxon>
        <taxon>Heterobranchia</taxon>
        <taxon>Euthyneura</taxon>
        <taxon>Panpulmonata</taxon>
        <taxon>Sacoglossa</taxon>
        <taxon>Placobranchoidea</taxon>
        <taxon>Plakobranchidae</taxon>
        <taxon>Plakobranchus</taxon>
    </lineage>
</organism>
<protein>
    <submittedName>
        <fullName evidence="2">Uncharacterized protein</fullName>
    </submittedName>
</protein>
<feature type="compositionally biased region" description="Basic and acidic residues" evidence="1">
    <location>
        <begin position="141"/>
        <end position="162"/>
    </location>
</feature>
<gene>
    <name evidence="2" type="ORF">PoB_006845200</name>
</gene>
<comment type="caution">
    <text evidence="2">The sequence shown here is derived from an EMBL/GenBank/DDBJ whole genome shotgun (WGS) entry which is preliminary data.</text>
</comment>
<feature type="region of interest" description="Disordered" evidence="1">
    <location>
        <begin position="135"/>
        <end position="169"/>
    </location>
</feature>
<evidence type="ECO:0000313" key="3">
    <source>
        <dbReference type="Proteomes" id="UP000735302"/>
    </source>
</evidence>
<reference evidence="2 3" key="1">
    <citation type="journal article" date="2021" name="Elife">
        <title>Chloroplast acquisition without the gene transfer in kleptoplastic sea slugs, Plakobranchus ocellatus.</title>
        <authorList>
            <person name="Maeda T."/>
            <person name="Takahashi S."/>
            <person name="Yoshida T."/>
            <person name="Shimamura S."/>
            <person name="Takaki Y."/>
            <person name="Nagai Y."/>
            <person name="Toyoda A."/>
            <person name="Suzuki Y."/>
            <person name="Arimoto A."/>
            <person name="Ishii H."/>
            <person name="Satoh N."/>
            <person name="Nishiyama T."/>
            <person name="Hasebe M."/>
            <person name="Maruyama T."/>
            <person name="Minagawa J."/>
            <person name="Obokata J."/>
            <person name="Shigenobu S."/>
        </authorList>
    </citation>
    <scope>NUCLEOTIDE SEQUENCE [LARGE SCALE GENOMIC DNA]</scope>
</reference>